<keyword evidence="2" id="KW-0784">Thiamine biosynthesis</keyword>
<dbReference type="AlphaFoldDB" id="A0A7V6A4T9"/>
<feature type="domain" description="Thiamine phosphate synthase/TenI" evidence="3">
    <location>
        <begin position="25"/>
        <end position="100"/>
    </location>
</feature>
<proteinExistence type="predicted"/>
<dbReference type="Gene3D" id="3.20.20.70">
    <property type="entry name" value="Aldolase class I"/>
    <property type="match status" value="1"/>
</dbReference>
<dbReference type="SUPFAM" id="SSF51391">
    <property type="entry name" value="Thiamin phosphate synthase"/>
    <property type="match status" value="1"/>
</dbReference>
<organism evidence="4">
    <name type="scientific">Desulfobacca acetoxidans</name>
    <dbReference type="NCBI Taxonomy" id="60893"/>
    <lineage>
        <taxon>Bacteria</taxon>
        <taxon>Pseudomonadati</taxon>
        <taxon>Thermodesulfobacteriota</taxon>
        <taxon>Desulfobaccia</taxon>
        <taxon>Desulfobaccales</taxon>
        <taxon>Desulfobaccaceae</taxon>
        <taxon>Desulfobacca</taxon>
    </lineage>
</organism>
<dbReference type="Pfam" id="PF02581">
    <property type="entry name" value="TMP-TENI"/>
    <property type="match status" value="1"/>
</dbReference>
<comment type="caution">
    <text evidence="4">The sequence shown here is derived from an EMBL/GenBank/DDBJ whole genome shotgun (WGS) entry which is preliminary data.</text>
</comment>
<sequence length="122" mass="13114">MAQWGYDPSQPIIVWDEGQVVIDGHTRIKAAQEAGASYVNIGPIFPTQTKPEAQYLGPEALENIVPHLRIPWTTIGGITAANIVQVVSCGARHPAVMTAVTAASEVTPAAEELRRLILAYRA</sequence>
<evidence type="ECO:0000256" key="1">
    <source>
        <dbReference type="ARBA" id="ARBA00004948"/>
    </source>
</evidence>
<reference evidence="4" key="1">
    <citation type="journal article" date="2020" name="mSystems">
        <title>Genome- and Community-Level Interaction Insights into Carbon Utilization and Element Cycling Functions of Hydrothermarchaeota in Hydrothermal Sediment.</title>
        <authorList>
            <person name="Zhou Z."/>
            <person name="Liu Y."/>
            <person name="Xu W."/>
            <person name="Pan J."/>
            <person name="Luo Z.H."/>
            <person name="Li M."/>
        </authorList>
    </citation>
    <scope>NUCLEOTIDE SEQUENCE [LARGE SCALE GENOMIC DNA]</scope>
    <source>
        <strain evidence="4">SpSt-767</strain>
    </source>
</reference>
<dbReference type="InterPro" id="IPR022998">
    <property type="entry name" value="ThiamineP_synth_TenI"/>
</dbReference>
<accession>A0A7V6A4T9</accession>
<dbReference type="PANTHER" id="PTHR20857">
    <property type="entry name" value="THIAMINE-PHOSPHATE PYROPHOSPHORYLASE"/>
    <property type="match status" value="1"/>
</dbReference>
<evidence type="ECO:0000259" key="3">
    <source>
        <dbReference type="Pfam" id="PF02581"/>
    </source>
</evidence>
<evidence type="ECO:0000256" key="2">
    <source>
        <dbReference type="ARBA" id="ARBA00022977"/>
    </source>
</evidence>
<dbReference type="InterPro" id="IPR013785">
    <property type="entry name" value="Aldolase_TIM"/>
</dbReference>
<protein>
    <recommendedName>
        <fullName evidence="3">Thiamine phosphate synthase/TenI domain-containing protein</fullName>
    </recommendedName>
</protein>
<dbReference type="CDD" id="cd00564">
    <property type="entry name" value="TMP_TenI"/>
    <property type="match status" value="1"/>
</dbReference>
<evidence type="ECO:0000313" key="4">
    <source>
        <dbReference type="EMBL" id="HHS30274.1"/>
    </source>
</evidence>
<dbReference type="GO" id="GO:0009228">
    <property type="term" value="P:thiamine biosynthetic process"/>
    <property type="evidence" value="ECO:0007669"/>
    <property type="project" value="UniProtKB-KW"/>
</dbReference>
<dbReference type="InterPro" id="IPR036206">
    <property type="entry name" value="ThiamineP_synth_sf"/>
</dbReference>
<dbReference type="GO" id="GO:0005737">
    <property type="term" value="C:cytoplasm"/>
    <property type="evidence" value="ECO:0007669"/>
    <property type="project" value="TreeGrafter"/>
</dbReference>
<dbReference type="GO" id="GO:0004789">
    <property type="term" value="F:thiamine-phosphate diphosphorylase activity"/>
    <property type="evidence" value="ECO:0007669"/>
    <property type="project" value="TreeGrafter"/>
</dbReference>
<dbReference type="PANTHER" id="PTHR20857:SF23">
    <property type="entry name" value="THIAMINE BIOSYNTHETIC BIFUNCTIONAL ENZYME"/>
    <property type="match status" value="1"/>
</dbReference>
<comment type="pathway">
    <text evidence="1">Cofactor biosynthesis; thiamine diphosphate biosynthesis.</text>
</comment>
<dbReference type="EMBL" id="DTGR01000176">
    <property type="protein sequence ID" value="HHS30274.1"/>
    <property type="molecule type" value="Genomic_DNA"/>
</dbReference>
<name>A0A7V6A4T9_9BACT</name>
<gene>
    <name evidence="4" type="ORF">ENV52_11310</name>
</gene>